<proteinExistence type="predicted"/>
<feature type="region of interest" description="Disordered" evidence="1">
    <location>
        <begin position="82"/>
        <end position="126"/>
    </location>
</feature>
<evidence type="ECO:0000313" key="2">
    <source>
        <dbReference type="EMBL" id="CAG8457022.1"/>
    </source>
</evidence>
<comment type="caution">
    <text evidence="2">The sequence shown here is derived from an EMBL/GenBank/DDBJ whole genome shotgun (WGS) entry which is preliminary data.</text>
</comment>
<feature type="compositionally biased region" description="Low complexity" evidence="1">
    <location>
        <begin position="92"/>
        <end position="123"/>
    </location>
</feature>
<reference evidence="2" key="1">
    <citation type="submission" date="2021-06" db="EMBL/GenBank/DDBJ databases">
        <authorList>
            <person name="Kallberg Y."/>
            <person name="Tangrot J."/>
            <person name="Rosling A."/>
        </authorList>
    </citation>
    <scope>NUCLEOTIDE SEQUENCE</scope>
    <source>
        <strain evidence="2">MT106</strain>
    </source>
</reference>
<keyword evidence="3" id="KW-1185">Reference proteome</keyword>
<gene>
    <name evidence="2" type="ORF">AGERDE_LOCUS2053</name>
</gene>
<sequence>MAMVKPKTIAQLREEAKAEAANYHQDYDTMYINYLKISSIILEIIPVHKDYQTFLKDPMYSTYDEFKKSKVPAVLDEADQLTSLITQRDSKNSNNYSPPGSSSTENNNDSVSTTPSSPNNNSTELGISKSPVYIIGDQMIGR</sequence>
<dbReference type="Gene3D" id="1.20.58.80">
    <property type="entry name" value="Phosphotransferase system, lactose/cellobiose-type IIA subunit"/>
    <property type="match status" value="1"/>
</dbReference>
<dbReference type="Proteomes" id="UP000789831">
    <property type="component" value="Unassembled WGS sequence"/>
</dbReference>
<evidence type="ECO:0000256" key="1">
    <source>
        <dbReference type="SAM" id="MobiDB-lite"/>
    </source>
</evidence>
<name>A0A9N8YYZ1_9GLOM</name>
<protein>
    <submittedName>
        <fullName evidence="2">4365_t:CDS:1</fullName>
    </submittedName>
</protein>
<dbReference type="OrthoDB" id="2965483at2759"/>
<accession>A0A9N8YYZ1</accession>
<dbReference type="AlphaFoldDB" id="A0A9N8YYZ1"/>
<organism evidence="2 3">
    <name type="scientific">Ambispora gerdemannii</name>
    <dbReference type="NCBI Taxonomy" id="144530"/>
    <lineage>
        <taxon>Eukaryota</taxon>
        <taxon>Fungi</taxon>
        <taxon>Fungi incertae sedis</taxon>
        <taxon>Mucoromycota</taxon>
        <taxon>Glomeromycotina</taxon>
        <taxon>Glomeromycetes</taxon>
        <taxon>Archaeosporales</taxon>
        <taxon>Ambisporaceae</taxon>
        <taxon>Ambispora</taxon>
    </lineage>
</organism>
<dbReference type="EMBL" id="CAJVPL010000160">
    <property type="protein sequence ID" value="CAG8457022.1"/>
    <property type="molecule type" value="Genomic_DNA"/>
</dbReference>
<evidence type="ECO:0000313" key="3">
    <source>
        <dbReference type="Proteomes" id="UP000789831"/>
    </source>
</evidence>